<dbReference type="OrthoDB" id="41256at2"/>
<accession>A0A2K1P057</accession>
<protein>
    <submittedName>
        <fullName evidence="1">Uncharacterized protein</fullName>
    </submittedName>
</protein>
<sequence length="407" mass="46816">MKKILILSIFVSIFLLQLFSQSSQVIDLRRSFLIYTEGDSSIGSLVEQYLENNLEKQGKYKVLTKDDLLLENLREMLKNENYIKENLDADFLVYIQILESFPNLERSEELAWWEYRIIAKINVVKISTGENIYSKLHTSSGTSYINASTSNFEALYYSRRSAANNLASSIATELNKLFKIRANIVAKENNYVHIDAGRNVGIRKGMMFEFVISKELNGEFYDLHGGKLIAEEVWNNNSLLKILETPKNFNYQDQNVYVLENPSLSPIRTITRIFYANEGFEKNGIGFEVGIDDYEHLYTGFSFVFLFDENTIDGDIDFKLGYLNYLSEMDSTFLLGILVGFKSVTASDDASALYFKLTPVIEYSYYFSETFGLYLEAGYNFLFPLEETGNIESTNDFKINAGFTFRF</sequence>
<dbReference type="RefSeq" id="WP_103067111.1">
    <property type="nucleotide sequence ID" value="NZ_AZRL01000016.1"/>
</dbReference>
<dbReference type="AlphaFoldDB" id="A0A2K1P057"/>
<comment type="caution">
    <text evidence="1">The sequence shown here is derived from an EMBL/GenBank/DDBJ whole genome shotgun (WGS) entry which is preliminary data.</text>
</comment>
<gene>
    <name evidence="1" type="ORF">X929_06025</name>
</gene>
<proteinExistence type="predicted"/>
<dbReference type="Proteomes" id="UP000236434">
    <property type="component" value="Unassembled WGS sequence"/>
</dbReference>
<organism evidence="1 2">
    <name type="scientific">Petrotoga olearia DSM 13574</name>
    <dbReference type="NCBI Taxonomy" id="1122955"/>
    <lineage>
        <taxon>Bacteria</taxon>
        <taxon>Thermotogati</taxon>
        <taxon>Thermotogota</taxon>
        <taxon>Thermotogae</taxon>
        <taxon>Petrotogales</taxon>
        <taxon>Petrotogaceae</taxon>
        <taxon>Petrotoga</taxon>
    </lineage>
</organism>
<evidence type="ECO:0000313" key="2">
    <source>
        <dbReference type="Proteomes" id="UP000236434"/>
    </source>
</evidence>
<evidence type="ECO:0000313" key="1">
    <source>
        <dbReference type="EMBL" id="PNR96165.1"/>
    </source>
</evidence>
<dbReference type="EMBL" id="AZRL01000016">
    <property type="protein sequence ID" value="PNR96165.1"/>
    <property type="molecule type" value="Genomic_DNA"/>
</dbReference>
<reference evidence="1 2" key="1">
    <citation type="submission" date="2013-12" db="EMBL/GenBank/DDBJ databases">
        <title>Comparative genomics of Petrotoga isolates.</title>
        <authorList>
            <person name="Nesbo C.L."/>
            <person name="Charchuk R."/>
            <person name="Chow K."/>
        </authorList>
    </citation>
    <scope>NUCLEOTIDE SEQUENCE [LARGE SCALE GENOMIC DNA]</scope>
    <source>
        <strain evidence="1 2">DSM 13574</strain>
    </source>
</reference>
<name>A0A2K1P057_9BACT</name>